<protein>
    <recommendedName>
        <fullName evidence="4">Ferrochelatase</fullName>
    </recommendedName>
</protein>
<keyword evidence="1" id="KW-0732">Signal</keyword>
<dbReference type="EMBL" id="JASNJE010000021">
    <property type="protein sequence ID" value="MDK3074534.1"/>
    <property type="molecule type" value="Genomic_DNA"/>
</dbReference>
<comment type="caution">
    <text evidence="2">The sequence shown here is derived from an EMBL/GenBank/DDBJ whole genome shotgun (WGS) entry which is preliminary data.</text>
</comment>
<sequence length="69" mass="6886">MKKTLAALALGTMALSAPILAQAQDLPPTLEGTGLTPEVAGGLVAATIFLGVIISDDDDDTTATTTTTN</sequence>
<evidence type="ECO:0000313" key="3">
    <source>
        <dbReference type="Proteomes" id="UP001227126"/>
    </source>
</evidence>
<evidence type="ECO:0000313" key="2">
    <source>
        <dbReference type="EMBL" id="MDK3074534.1"/>
    </source>
</evidence>
<accession>A0ABT7FIB5</accession>
<name>A0ABT7FIB5_9RHOB</name>
<proteinExistence type="predicted"/>
<keyword evidence="3" id="KW-1185">Reference proteome</keyword>
<feature type="signal peptide" evidence="1">
    <location>
        <begin position="1"/>
        <end position="23"/>
    </location>
</feature>
<evidence type="ECO:0008006" key="4">
    <source>
        <dbReference type="Google" id="ProtNLM"/>
    </source>
</evidence>
<dbReference type="Proteomes" id="UP001227126">
    <property type="component" value="Unassembled WGS sequence"/>
</dbReference>
<gene>
    <name evidence="2" type="ORF">QO034_15660</name>
</gene>
<organism evidence="2 3">
    <name type="scientific">Sedimentitalea xiamensis</name>
    <dbReference type="NCBI Taxonomy" id="3050037"/>
    <lineage>
        <taxon>Bacteria</taxon>
        <taxon>Pseudomonadati</taxon>
        <taxon>Pseudomonadota</taxon>
        <taxon>Alphaproteobacteria</taxon>
        <taxon>Rhodobacterales</taxon>
        <taxon>Paracoccaceae</taxon>
        <taxon>Sedimentitalea</taxon>
    </lineage>
</organism>
<feature type="chain" id="PRO_5046588249" description="Ferrochelatase" evidence="1">
    <location>
        <begin position="24"/>
        <end position="69"/>
    </location>
</feature>
<evidence type="ECO:0000256" key="1">
    <source>
        <dbReference type="SAM" id="SignalP"/>
    </source>
</evidence>
<reference evidence="2 3" key="1">
    <citation type="submission" date="2023-05" db="EMBL/GenBank/DDBJ databases">
        <title>Sedimentitalea sp. nov. JM2-8.</title>
        <authorList>
            <person name="Huang J."/>
        </authorList>
    </citation>
    <scope>NUCLEOTIDE SEQUENCE [LARGE SCALE GENOMIC DNA]</scope>
    <source>
        <strain evidence="2 3">JM2-8</strain>
    </source>
</reference>
<dbReference type="RefSeq" id="WP_284486467.1">
    <property type="nucleotide sequence ID" value="NZ_JASNJE010000021.1"/>
</dbReference>